<protein>
    <submittedName>
        <fullName evidence="1">Uncharacterized protein</fullName>
    </submittedName>
</protein>
<gene>
    <name evidence="1" type="ORF">KIN20_024445</name>
</gene>
<name>A0AAD5QW00_PARTN</name>
<keyword evidence="2" id="KW-1185">Reference proteome</keyword>
<sequence length="154" mass="17168">MRRTGLLYCRETPAFSDLYEALGRHLHHEKTPPHQLNRQNQRCQRSVASFTRRTDSTLRCRRIHASAGLGPALLLAQRLSSVNKCFQAFGTLGQKPGMEISIEINVSPAAPSVFGMVSAQTPSTLLSRGSNSVEDSVICARRRHYSCSSRMRKP</sequence>
<organism evidence="1 2">
    <name type="scientific">Parelaphostrongylus tenuis</name>
    <name type="common">Meningeal worm</name>
    <dbReference type="NCBI Taxonomy" id="148309"/>
    <lineage>
        <taxon>Eukaryota</taxon>
        <taxon>Metazoa</taxon>
        <taxon>Ecdysozoa</taxon>
        <taxon>Nematoda</taxon>
        <taxon>Chromadorea</taxon>
        <taxon>Rhabditida</taxon>
        <taxon>Rhabditina</taxon>
        <taxon>Rhabditomorpha</taxon>
        <taxon>Strongyloidea</taxon>
        <taxon>Metastrongylidae</taxon>
        <taxon>Parelaphostrongylus</taxon>
    </lineage>
</organism>
<comment type="caution">
    <text evidence="1">The sequence shown here is derived from an EMBL/GenBank/DDBJ whole genome shotgun (WGS) entry which is preliminary data.</text>
</comment>
<dbReference type="EMBL" id="JAHQIW010004953">
    <property type="protein sequence ID" value="KAJ1364360.1"/>
    <property type="molecule type" value="Genomic_DNA"/>
</dbReference>
<reference evidence="1" key="1">
    <citation type="submission" date="2021-06" db="EMBL/GenBank/DDBJ databases">
        <title>Parelaphostrongylus tenuis whole genome reference sequence.</title>
        <authorList>
            <person name="Garwood T.J."/>
            <person name="Larsen P.A."/>
            <person name="Fountain-Jones N.M."/>
            <person name="Garbe J.R."/>
            <person name="Macchietto M.G."/>
            <person name="Kania S.A."/>
            <person name="Gerhold R.W."/>
            <person name="Richards J.E."/>
            <person name="Wolf T.M."/>
        </authorList>
    </citation>
    <scope>NUCLEOTIDE SEQUENCE</scope>
    <source>
        <strain evidence="1">MNPRO001-30</strain>
        <tissue evidence="1">Meninges</tissue>
    </source>
</reference>
<dbReference type="AlphaFoldDB" id="A0AAD5QW00"/>
<accession>A0AAD5QW00</accession>
<evidence type="ECO:0000313" key="2">
    <source>
        <dbReference type="Proteomes" id="UP001196413"/>
    </source>
</evidence>
<dbReference type="Proteomes" id="UP001196413">
    <property type="component" value="Unassembled WGS sequence"/>
</dbReference>
<evidence type="ECO:0000313" key="1">
    <source>
        <dbReference type="EMBL" id="KAJ1364360.1"/>
    </source>
</evidence>
<proteinExistence type="predicted"/>